<comment type="caution">
    <text evidence="1">The sequence shown here is derived from an EMBL/GenBank/DDBJ whole genome shotgun (WGS) entry which is preliminary data.</text>
</comment>
<keyword evidence="2" id="KW-1185">Reference proteome</keyword>
<dbReference type="Proteomes" id="UP001055057">
    <property type="component" value="Unassembled WGS sequence"/>
</dbReference>
<gene>
    <name evidence="1" type="ORF">MPOCJGCO_1212</name>
</gene>
<sequence length="68" mass="7384">MTTIPQTALDALCTQHTRFANMIRDMDGGIWWASDAPARVDAAAIKAQAACIGQALDEVERLVKRIAD</sequence>
<evidence type="ECO:0000313" key="1">
    <source>
        <dbReference type="EMBL" id="GJE59125.1"/>
    </source>
</evidence>
<reference evidence="1" key="2">
    <citation type="submission" date="2021-08" db="EMBL/GenBank/DDBJ databases">
        <authorList>
            <person name="Tani A."/>
            <person name="Ola A."/>
            <person name="Ogura Y."/>
            <person name="Katsura K."/>
            <person name="Hayashi T."/>
        </authorList>
    </citation>
    <scope>NUCLEOTIDE SEQUENCE</scope>
    <source>
        <strain evidence="1">DSM 23632</strain>
    </source>
</reference>
<proteinExistence type="predicted"/>
<protein>
    <submittedName>
        <fullName evidence="1">Uncharacterized protein</fullName>
    </submittedName>
</protein>
<name>A0ABQ4TV67_9HYPH</name>
<dbReference type="RefSeq" id="WP_238181716.1">
    <property type="nucleotide sequence ID" value="NZ_BPRB01000063.1"/>
</dbReference>
<organism evidence="1 2">
    <name type="scientific">Methylobacterium trifolii</name>
    <dbReference type="NCBI Taxonomy" id="1003092"/>
    <lineage>
        <taxon>Bacteria</taxon>
        <taxon>Pseudomonadati</taxon>
        <taxon>Pseudomonadota</taxon>
        <taxon>Alphaproteobacteria</taxon>
        <taxon>Hyphomicrobiales</taxon>
        <taxon>Methylobacteriaceae</taxon>
        <taxon>Methylobacterium</taxon>
    </lineage>
</organism>
<reference evidence="1" key="1">
    <citation type="journal article" date="2021" name="Front. Microbiol.">
        <title>Comprehensive Comparative Genomics and Phenotyping of Methylobacterium Species.</title>
        <authorList>
            <person name="Alessa O."/>
            <person name="Ogura Y."/>
            <person name="Fujitani Y."/>
            <person name="Takami H."/>
            <person name="Hayashi T."/>
            <person name="Sahin N."/>
            <person name="Tani A."/>
        </authorList>
    </citation>
    <scope>NUCLEOTIDE SEQUENCE</scope>
    <source>
        <strain evidence="1">DSM 23632</strain>
    </source>
</reference>
<dbReference type="EMBL" id="BPRB01000063">
    <property type="protein sequence ID" value="GJE59125.1"/>
    <property type="molecule type" value="Genomic_DNA"/>
</dbReference>
<accession>A0ABQ4TV67</accession>
<evidence type="ECO:0000313" key="2">
    <source>
        <dbReference type="Proteomes" id="UP001055057"/>
    </source>
</evidence>